<dbReference type="PANTHER" id="PTHR21666">
    <property type="entry name" value="PEPTIDASE-RELATED"/>
    <property type="match status" value="1"/>
</dbReference>
<evidence type="ECO:0000313" key="4">
    <source>
        <dbReference type="EMBL" id="BAS29453.1"/>
    </source>
</evidence>
<dbReference type="AlphaFoldDB" id="A0A0K2SQP5"/>
<reference evidence="5" key="2">
    <citation type="journal article" date="2016" name="Int. J. Syst. Evol. Microbiol.">
        <title>Complete genome sequence and cell structure of Limnochorda pilosa, a Gram-negative spore-former within the phylum Firmicutes.</title>
        <authorList>
            <person name="Watanabe M."/>
            <person name="Kojima H."/>
            <person name="Fukui M."/>
        </authorList>
    </citation>
    <scope>NUCLEOTIDE SEQUENCE [LARGE SCALE GENOMIC DNA]</scope>
    <source>
        <strain evidence="5">HC45</strain>
    </source>
</reference>
<dbReference type="InterPro" id="IPR016047">
    <property type="entry name" value="M23ase_b-sheet_dom"/>
</dbReference>
<proteinExistence type="predicted"/>
<dbReference type="PANTHER" id="PTHR21666:SF289">
    <property type="entry name" value="L-ALA--D-GLU ENDOPEPTIDASE"/>
    <property type="match status" value="1"/>
</dbReference>
<evidence type="ECO:0000256" key="2">
    <source>
        <dbReference type="SAM" id="Phobius"/>
    </source>
</evidence>
<name>A0A0K2SQP5_LIMPI</name>
<gene>
    <name evidence="4" type="ORF">LIP_3645</name>
</gene>
<dbReference type="Gene3D" id="2.70.70.10">
    <property type="entry name" value="Glucose Permease (Domain IIA)"/>
    <property type="match status" value="1"/>
</dbReference>
<dbReference type="InterPro" id="IPR011055">
    <property type="entry name" value="Dup_hybrid_motif"/>
</dbReference>
<evidence type="ECO:0000313" key="5">
    <source>
        <dbReference type="Proteomes" id="UP000065807"/>
    </source>
</evidence>
<evidence type="ECO:0000259" key="3">
    <source>
        <dbReference type="Pfam" id="PF01551"/>
    </source>
</evidence>
<keyword evidence="2" id="KW-0812">Transmembrane</keyword>
<dbReference type="KEGG" id="lpil:LIP_3645"/>
<dbReference type="InterPro" id="IPR050570">
    <property type="entry name" value="Cell_wall_metabolism_enzyme"/>
</dbReference>
<dbReference type="STRING" id="1555112.LIP_3645"/>
<dbReference type="EMBL" id="AP014924">
    <property type="protein sequence ID" value="BAS29453.1"/>
    <property type="molecule type" value="Genomic_DNA"/>
</dbReference>
<dbReference type="SUPFAM" id="SSF51261">
    <property type="entry name" value="Duplicated hybrid motif"/>
    <property type="match status" value="1"/>
</dbReference>
<dbReference type="CDD" id="cd12797">
    <property type="entry name" value="M23_peptidase"/>
    <property type="match status" value="1"/>
</dbReference>
<reference evidence="5" key="1">
    <citation type="submission" date="2015-07" db="EMBL/GenBank/DDBJ databases">
        <title>Complete genome sequence and phylogenetic analysis of Limnochorda pilosa.</title>
        <authorList>
            <person name="Watanabe M."/>
            <person name="Kojima H."/>
            <person name="Fukui M."/>
        </authorList>
    </citation>
    <scope>NUCLEOTIDE SEQUENCE [LARGE SCALE GENOMIC DNA]</scope>
    <source>
        <strain evidence="5">HC45</strain>
    </source>
</reference>
<accession>A0A0K2SQP5</accession>
<evidence type="ECO:0000256" key="1">
    <source>
        <dbReference type="ARBA" id="ARBA00022729"/>
    </source>
</evidence>
<dbReference type="GO" id="GO:0004222">
    <property type="term" value="F:metalloendopeptidase activity"/>
    <property type="evidence" value="ECO:0007669"/>
    <property type="project" value="TreeGrafter"/>
</dbReference>
<dbReference type="Pfam" id="PF01551">
    <property type="entry name" value="Peptidase_M23"/>
    <property type="match status" value="1"/>
</dbReference>
<sequence>MPKPTHRARPQGFHLVILGDAARPARQRYLSRTYVHGVALAGLLFFATLAGLGVAVVHQSHQATARQAEVLSLQDERDRLASALAHQEAQFKELALQTRQLSDRMKALEGFAAQVEQIVRANPDVMPQGSRVDLALATPPPRVDLPAGGGLSTNQLADWMRTTLGSVAQGVSTQDRRLSSLRKDLDQKVYRLQHTPSIWPVNGWLSSNFGYRDHPLTGQREHHDGVDIATNRGTPVVAAAAGKVVRSGWIEGYGYAIELDHGFGVRTLYGHNDRLLVKRGQTVAKGERIALVGNTGVSTGPHLHYEVRVNGKPVSPWPYLP</sequence>
<protein>
    <submittedName>
        <fullName evidence="4">Peptidase M23</fullName>
    </submittedName>
</protein>
<organism evidence="4 5">
    <name type="scientific">Limnochorda pilosa</name>
    <dbReference type="NCBI Taxonomy" id="1555112"/>
    <lineage>
        <taxon>Bacteria</taxon>
        <taxon>Bacillati</taxon>
        <taxon>Bacillota</taxon>
        <taxon>Limnochordia</taxon>
        <taxon>Limnochordales</taxon>
        <taxon>Limnochordaceae</taxon>
        <taxon>Limnochorda</taxon>
    </lineage>
</organism>
<dbReference type="Proteomes" id="UP000065807">
    <property type="component" value="Chromosome"/>
</dbReference>
<keyword evidence="2" id="KW-0472">Membrane</keyword>
<feature type="domain" description="M23ase beta-sheet core" evidence="3">
    <location>
        <begin position="222"/>
        <end position="316"/>
    </location>
</feature>
<dbReference type="FunFam" id="2.70.70.10:FF:000006">
    <property type="entry name" value="M23 family peptidase"/>
    <property type="match status" value="1"/>
</dbReference>
<keyword evidence="2" id="KW-1133">Transmembrane helix</keyword>
<dbReference type="PATRIC" id="fig|1555112.3.peg.3681"/>
<feature type="transmembrane region" description="Helical" evidence="2">
    <location>
        <begin position="33"/>
        <end position="57"/>
    </location>
</feature>
<keyword evidence="1" id="KW-0732">Signal</keyword>
<keyword evidence="5" id="KW-1185">Reference proteome</keyword>